<dbReference type="InterPro" id="IPR038756">
    <property type="entry name" value="CheX-like"/>
</dbReference>
<keyword evidence="1" id="KW-0145">Chemotaxis</keyword>
<dbReference type="RefSeq" id="WP_013779542.1">
    <property type="nucleotide sequence ID" value="NC_015519.1"/>
</dbReference>
<accession>L0S6W9</accession>
<dbReference type="eggNOG" id="COG1406">
    <property type="taxonomic scope" value="Bacteria"/>
</dbReference>
<evidence type="ECO:0000313" key="3">
    <source>
        <dbReference type="EMBL" id="CCP27593.1"/>
    </source>
</evidence>
<dbReference type="InterPro" id="IPR028976">
    <property type="entry name" value="CheC-like_sf"/>
</dbReference>
<organism evidence="3 4">
    <name type="scientific">Tepidanaerobacter acetatoxydans (strain DSM 21804 / JCM 16047 / Re1)</name>
    <dbReference type="NCBI Taxonomy" id="1209989"/>
    <lineage>
        <taxon>Bacteria</taxon>
        <taxon>Bacillati</taxon>
        <taxon>Bacillota</taxon>
        <taxon>Clostridia</taxon>
        <taxon>Thermosediminibacterales</taxon>
        <taxon>Tepidanaerobacteraceae</taxon>
        <taxon>Tepidanaerobacter</taxon>
    </lineage>
</organism>
<evidence type="ECO:0000256" key="1">
    <source>
        <dbReference type="ARBA" id="ARBA00022500"/>
    </source>
</evidence>
<dbReference type="EMBL" id="HF563609">
    <property type="protein sequence ID" value="CCP27593.1"/>
    <property type="molecule type" value="Genomic_DNA"/>
</dbReference>
<proteinExistence type="predicted"/>
<dbReference type="AlphaFoldDB" id="F4LUH8"/>
<protein>
    <submittedName>
        <fullName evidence="3">CheC domain protein</fullName>
    </submittedName>
</protein>
<name>F4LUH8_TEPAE</name>
<dbReference type="CDD" id="cd17906">
    <property type="entry name" value="CheX"/>
    <property type="match status" value="1"/>
</dbReference>
<dbReference type="PANTHER" id="PTHR39452:SF1">
    <property type="entry name" value="CHEY-P PHOSPHATASE CHEX"/>
    <property type="match status" value="1"/>
</dbReference>
<dbReference type="PANTHER" id="PTHR39452">
    <property type="entry name" value="CHEY-P PHOSPHATASE CHEX"/>
    <property type="match status" value="1"/>
</dbReference>
<dbReference type="PATRIC" id="fig|1209989.3.peg.3117"/>
<dbReference type="InterPro" id="IPR028051">
    <property type="entry name" value="CheX-like_dom"/>
</dbReference>
<dbReference type="Proteomes" id="UP000010802">
    <property type="component" value="Chromosome"/>
</dbReference>
<dbReference type="SUPFAM" id="SSF103039">
    <property type="entry name" value="CheC-like"/>
    <property type="match status" value="1"/>
</dbReference>
<feature type="domain" description="Chemotaxis phosphatase CheX-like" evidence="2">
    <location>
        <begin position="43"/>
        <end position="136"/>
    </location>
</feature>
<dbReference type="GO" id="GO:0006935">
    <property type="term" value="P:chemotaxis"/>
    <property type="evidence" value="ECO:0007669"/>
    <property type="project" value="UniProtKB-KW"/>
</dbReference>
<dbReference type="KEGG" id="tep:TepRe1_2524"/>
<gene>
    <name evidence="3" type="ordered locus">TEPIRE1_2722</name>
</gene>
<dbReference type="HOGENOM" id="CLU_116290_1_1_9"/>
<reference evidence="4" key="1">
    <citation type="journal article" date="2013" name="Genome Announc.">
        <title>First genome sequence of a syntrophic acetate-oxidizing bacterium, Tepidanaerobacter acetatoxydans strain Re1.</title>
        <authorList>
            <person name="Manzoor S."/>
            <person name="Bongcam-Rudloff E."/>
            <person name="Schnurer A."/>
            <person name="Muller B."/>
        </authorList>
    </citation>
    <scope>NUCLEOTIDE SEQUENCE [LARGE SCALE GENOMIC DNA]</scope>
    <source>
        <strain evidence="4">Re1</strain>
    </source>
</reference>
<sequence length="154" mass="16823">MDAKHVNPFLMAFQNVMPQIGFQSIKRGKLSVKGKKLQTDGILIIIGIVGDLKGNVVYSMNMDDAKKISSKMMMGMPVDEFNEMAQSALSELANMLTANASTEFSKENVGISISTPTLMYGENITTKLSTEKVLCVEVIVDEDIVIELNISIEG</sequence>
<dbReference type="Pfam" id="PF13690">
    <property type="entry name" value="CheX"/>
    <property type="match status" value="1"/>
</dbReference>
<accession>F4LUH8</accession>
<evidence type="ECO:0000313" key="4">
    <source>
        <dbReference type="Proteomes" id="UP000010802"/>
    </source>
</evidence>
<dbReference type="OrthoDB" id="9788100at2"/>
<dbReference type="KEGG" id="tae:TepiRe1_2722"/>
<evidence type="ECO:0000259" key="2">
    <source>
        <dbReference type="Pfam" id="PF13690"/>
    </source>
</evidence>
<keyword evidence="4" id="KW-1185">Reference proteome</keyword>
<dbReference type="Gene3D" id="3.40.1550.10">
    <property type="entry name" value="CheC-like"/>
    <property type="match status" value="1"/>
</dbReference>
<dbReference type="STRING" id="1209989.TepRe1_2524"/>